<evidence type="ECO:0000313" key="3">
    <source>
        <dbReference type="EMBL" id="QJW93866.1"/>
    </source>
</evidence>
<gene>
    <name evidence="3" type="ORF">FTUN_1380</name>
</gene>
<dbReference type="RefSeq" id="WP_171469981.1">
    <property type="nucleotide sequence ID" value="NZ_CP053452.2"/>
</dbReference>
<sequence>MYVPDGLQYWEIVAASGLCALGFLSVATVVSATVAVFATREPAPVRAPAAAPAAPASEARQPAYAA</sequence>
<keyword evidence="2" id="KW-0472">Membrane</keyword>
<evidence type="ECO:0000256" key="1">
    <source>
        <dbReference type="SAM" id="MobiDB-lite"/>
    </source>
</evidence>
<evidence type="ECO:0000313" key="4">
    <source>
        <dbReference type="Proteomes" id="UP000503447"/>
    </source>
</evidence>
<accession>A0A6M5YKQ5</accession>
<dbReference type="Proteomes" id="UP000503447">
    <property type="component" value="Chromosome"/>
</dbReference>
<dbReference type="AlphaFoldDB" id="A0A6M5YKQ5"/>
<feature type="region of interest" description="Disordered" evidence="1">
    <location>
        <begin position="44"/>
        <end position="66"/>
    </location>
</feature>
<keyword evidence="2" id="KW-0812">Transmembrane</keyword>
<name>A0A6M5YKQ5_9BACT</name>
<dbReference type="EMBL" id="CP053452">
    <property type="protein sequence ID" value="QJW93866.1"/>
    <property type="molecule type" value="Genomic_DNA"/>
</dbReference>
<dbReference type="KEGG" id="ftj:FTUN_1380"/>
<keyword evidence="2" id="KW-1133">Transmembrane helix</keyword>
<proteinExistence type="predicted"/>
<feature type="transmembrane region" description="Helical" evidence="2">
    <location>
        <begin position="12"/>
        <end position="38"/>
    </location>
</feature>
<reference evidence="4" key="1">
    <citation type="submission" date="2020-05" db="EMBL/GenBank/DDBJ databases">
        <title>Frigoriglobus tundricola gen. nov., sp. nov., a psychrotolerant cellulolytic planctomycete of the family Gemmataceae with two divergent copies of 16S rRNA gene.</title>
        <authorList>
            <person name="Kulichevskaya I.S."/>
            <person name="Ivanova A.A."/>
            <person name="Naumoff D.G."/>
            <person name="Beletsky A.V."/>
            <person name="Rijpstra W.I.C."/>
            <person name="Sinninghe Damste J.S."/>
            <person name="Mardanov A.V."/>
            <person name="Ravin N.V."/>
            <person name="Dedysh S.N."/>
        </authorList>
    </citation>
    <scope>NUCLEOTIDE SEQUENCE [LARGE SCALE GENOMIC DNA]</scope>
    <source>
        <strain evidence="4">PL17</strain>
    </source>
</reference>
<protein>
    <submittedName>
        <fullName evidence="3">Uncharacterized protein</fullName>
    </submittedName>
</protein>
<keyword evidence="4" id="KW-1185">Reference proteome</keyword>
<evidence type="ECO:0000256" key="2">
    <source>
        <dbReference type="SAM" id="Phobius"/>
    </source>
</evidence>
<organism evidence="3 4">
    <name type="scientific">Frigoriglobus tundricola</name>
    <dbReference type="NCBI Taxonomy" id="2774151"/>
    <lineage>
        <taxon>Bacteria</taxon>
        <taxon>Pseudomonadati</taxon>
        <taxon>Planctomycetota</taxon>
        <taxon>Planctomycetia</taxon>
        <taxon>Gemmatales</taxon>
        <taxon>Gemmataceae</taxon>
        <taxon>Frigoriglobus</taxon>
    </lineage>
</organism>